<evidence type="ECO:0000313" key="6">
    <source>
        <dbReference type="Proteomes" id="UP000003751"/>
    </source>
</evidence>
<evidence type="ECO:0000313" key="5">
    <source>
        <dbReference type="EMBL" id="SHK56449.1"/>
    </source>
</evidence>
<proteinExistence type="predicted"/>
<gene>
    <name evidence="5" type="ORF">SAMN05444342_1691</name>
    <name evidence="4" type="ORF">ZOD2009_21817</name>
</gene>
<evidence type="ECO:0000313" key="4">
    <source>
        <dbReference type="EMBL" id="EFW89863.1"/>
    </source>
</evidence>
<evidence type="ECO:0000259" key="3">
    <source>
        <dbReference type="PROSITE" id="PS51186"/>
    </source>
</evidence>
<dbReference type="GO" id="GO:0016747">
    <property type="term" value="F:acyltransferase activity, transferring groups other than amino-acyl groups"/>
    <property type="evidence" value="ECO:0007669"/>
    <property type="project" value="InterPro"/>
</dbReference>
<feature type="domain" description="N-acetyltransferase" evidence="3">
    <location>
        <begin position="1"/>
        <end position="167"/>
    </location>
</feature>
<dbReference type="Pfam" id="PF00583">
    <property type="entry name" value="Acetyltransf_1"/>
    <property type="match status" value="1"/>
</dbReference>
<protein>
    <submittedName>
        <fullName evidence="5">L-amino acid N-acyltransferase YncA</fullName>
    </submittedName>
    <submittedName>
        <fullName evidence="4">Putative acetyltransferase</fullName>
    </submittedName>
</protein>
<reference evidence="4 6" key="1">
    <citation type="journal article" date="2014" name="ISME J.">
        <title>Trehalose/2-sulfotrehalose biosynthesis and glycine-betaine uptake are widely spread mechanisms for osmoadaptation in the Halobacteriales.</title>
        <authorList>
            <person name="Youssef N.H."/>
            <person name="Savage-Ashlock K.N."/>
            <person name="McCully A.L."/>
            <person name="Luedtke B."/>
            <person name="Shaw E.I."/>
            <person name="Hoff W.D."/>
            <person name="Elshahed M.S."/>
        </authorList>
    </citation>
    <scope>NUCLEOTIDE SEQUENCE [LARGE SCALE GENOMIC DNA]</scope>
    <source>
        <strain evidence="4 6">DX253</strain>
    </source>
</reference>
<dbReference type="EMBL" id="FRAN01000002">
    <property type="protein sequence ID" value="SHK56449.1"/>
    <property type="molecule type" value="Genomic_DNA"/>
</dbReference>
<dbReference type="OrthoDB" id="11597at2157"/>
<reference evidence="7" key="2">
    <citation type="submission" date="2016-11" db="EMBL/GenBank/DDBJ databases">
        <authorList>
            <person name="Varghese N."/>
            <person name="Submissions S."/>
        </authorList>
    </citation>
    <scope>NUCLEOTIDE SEQUENCE [LARGE SCALE GENOMIC DNA]</scope>
    <source>
        <strain evidence="7">DX253</strain>
    </source>
</reference>
<dbReference type="eggNOG" id="arCOG00844">
    <property type="taxonomic scope" value="Archaea"/>
</dbReference>
<organism evidence="4 6">
    <name type="scientific">Haladaptatus paucihalophilus DX253</name>
    <dbReference type="NCBI Taxonomy" id="797209"/>
    <lineage>
        <taxon>Archaea</taxon>
        <taxon>Methanobacteriati</taxon>
        <taxon>Methanobacteriota</taxon>
        <taxon>Stenosarchaea group</taxon>
        <taxon>Halobacteria</taxon>
        <taxon>Halobacteriales</taxon>
        <taxon>Haladaptataceae</taxon>
        <taxon>Haladaptatus</taxon>
    </lineage>
</organism>
<keyword evidence="1 4" id="KW-0808">Transferase</keyword>
<evidence type="ECO:0000256" key="1">
    <source>
        <dbReference type="ARBA" id="ARBA00022679"/>
    </source>
</evidence>
<dbReference type="AlphaFoldDB" id="E7QZW9"/>
<dbReference type="PANTHER" id="PTHR43877">
    <property type="entry name" value="AMINOALKYLPHOSPHONATE N-ACETYLTRANSFERASE-RELATED-RELATED"/>
    <property type="match status" value="1"/>
</dbReference>
<dbReference type="InterPro" id="IPR016181">
    <property type="entry name" value="Acyl_CoA_acyltransferase"/>
</dbReference>
<dbReference type="InterPro" id="IPR050832">
    <property type="entry name" value="Bact_Acetyltransf"/>
</dbReference>
<dbReference type="STRING" id="797209.GCA_000376445_01421"/>
<dbReference type="SUPFAM" id="SSF55729">
    <property type="entry name" value="Acyl-CoA N-acyltransferases (Nat)"/>
    <property type="match status" value="1"/>
</dbReference>
<reference evidence="5" key="3">
    <citation type="submission" date="2016-11" db="EMBL/GenBank/DDBJ databases">
        <authorList>
            <person name="Jaros S."/>
            <person name="Januszkiewicz K."/>
            <person name="Wedrychowicz H."/>
        </authorList>
    </citation>
    <scope>NUCLEOTIDE SEQUENCE [LARGE SCALE GENOMIC DNA]</scope>
    <source>
        <strain evidence="5">DX253</strain>
    </source>
</reference>
<accession>E7QZW9</accession>
<dbReference type="Proteomes" id="UP000003751">
    <property type="component" value="Unassembled WGS sequence"/>
</dbReference>
<evidence type="ECO:0000313" key="7">
    <source>
        <dbReference type="Proteomes" id="UP000184203"/>
    </source>
</evidence>
<sequence length="168" mass="19255">MEIRPATVDDVDDIRRIVRSAWDHTYGFLSEREQEVAFEEWYGSDRLETQLNDDDAIFLVSAADSEPVGFAYATTDIDPERVGESEIRSIYVDPDEWRTGVGSDLLTAIEDRVSDRGFTQLSAPIFTENERGRAFFEANGFERIEERVVDLFTGGTYDAIVYYHQFSK</sequence>
<dbReference type="RefSeq" id="WP_007983538.1">
    <property type="nucleotide sequence ID" value="NZ_AEMG01000030.1"/>
</dbReference>
<dbReference type="InterPro" id="IPR000182">
    <property type="entry name" value="GNAT_dom"/>
</dbReference>
<dbReference type="Proteomes" id="UP000184203">
    <property type="component" value="Unassembled WGS sequence"/>
</dbReference>
<keyword evidence="7" id="KW-1185">Reference proteome</keyword>
<dbReference type="PATRIC" id="fig|797209.4.peg.4279"/>
<dbReference type="PROSITE" id="PS51186">
    <property type="entry name" value="GNAT"/>
    <property type="match status" value="1"/>
</dbReference>
<dbReference type="EMBL" id="AEMG01000030">
    <property type="protein sequence ID" value="EFW89863.1"/>
    <property type="molecule type" value="Genomic_DNA"/>
</dbReference>
<dbReference type="CDD" id="cd04301">
    <property type="entry name" value="NAT_SF"/>
    <property type="match status" value="1"/>
</dbReference>
<name>E7QZW9_HALPU</name>
<dbReference type="Gene3D" id="3.40.630.30">
    <property type="match status" value="1"/>
</dbReference>
<keyword evidence="2 5" id="KW-0012">Acyltransferase</keyword>
<evidence type="ECO:0000256" key="2">
    <source>
        <dbReference type="ARBA" id="ARBA00023315"/>
    </source>
</evidence>